<evidence type="ECO:0000313" key="2">
    <source>
        <dbReference type="Proteomes" id="UP000034293"/>
    </source>
</evidence>
<dbReference type="EMBL" id="LBZA01000024">
    <property type="protein sequence ID" value="KKR63467.1"/>
    <property type="molecule type" value="Genomic_DNA"/>
</dbReference>
<evidence type="ECO:0000313" key="1">
    <source>
        <dbReference type="EMBL" id="KKR63467.1"/>
    </source>
</evidence>
<gene>
    <name evidence="1" type="ORF">UU02_C0024G0010</name>
</gene>
<name>A0A0G0VL02_9BACT</name>
<proteinExistence type="predicted"/>
<organism evidence="1 2">
    <name type="scientific">Candidatus Woesebacteria bacterium GW2011_GWA1_40_43</name>
    <dbReference type="NCBI Taxonomy" id="1618553"/>
    <lineage>
        <taxon>Bacteria</taxon>
        <taxon>Candidatus Woeseibacteriota</taxon>
    </lineage>
</organism>
<sequence>MSDKLVVLPKEKEILERLASVYDDKLAQKLYVEIAGHGGEEKVDWDVVRMFVDGIHDVYKDYPPIIRNMMLSFVPIWIDALIKDKVVTRVAKDFLKKAEREDRKKHQYLL</sequence>
<comment type="caution">
    <text evidence="1">The sequence shown here is derived from an EMBL/GenBank/DDBJ whole genome shotgun (WGS) entry which is preliminary data.</text>
</comment>
<accession>A0A0G0VL02</accession>
<dbReference type="AlphaFoldDB" id="A0A0G0VL02"/>
<protein>
    <submittedName>
        <fullName evidence="1">Uncharacterized protein</fullName>
    </submittedName>
</protein>
<dbReference type="Proteomes" id="UP000034293">
    <property type="component" value="Unassembled WGS sequence"/>
</dbReference>
<reference evidence="1 2" key="1">
    <citation type="journal article" date="2015" name="Nature">
        <title>rRNA introns, odd ribosomes, and small enigmatic genomes across a large radiation of phyla.</title>
        <authorList>
            <person name="Brown C.T."/>
            <person name="Hug L.A."/>
            <person name="Thomas B.C."/>
            <person name="Sharon I."/>
            <person name="Castelle C.J."/>
            <person name="Singh A."/>
            <person name="Wilkins M.J."/>
            <person name="Williams K.H."/>
            <person name="Banfield J.F."/>
        </authorList>
    </citation>
    <scope>NUCLEOTIDE SEQUENCE [LARGE SCALE GENOMIC DNA]</scope>
</reference>